<evidence type="ECO:0000313" key="3">
    <source>
        <dbReference type="Proteomes" id="UP000235670"/>
    </source>
</evidence>
<evidence type="ECO:0000256" key="1">
    <source>
        <dbReference type="SAM" id="Phobius"/>
    </source>
</evidence>
<sequence length="161" mass="18815">MLNKKIKISLFIVAVLTIIVTCYLLIPPKVLTRENNKGNEIEQLDRLMNTTRYAEQVRKAGYEVDDYDLKIMDRIPKLETKGKVKVIILSPDSDGKLYTYLDERSKFIVFDGNMNIVDSVIKQDKDKPRRELTEEEKPKYEKEVKEEINKLLDDVYKAGQE</sequence>
<reference evidence="2 3" key="1">
    <citation type="submission" date="2017-09" db="EMBL/GenBank/DDBJ databases">
        <title>Bacterial strain isolated from the female urinary microbiota.</title>
        <authorList>
            <person name="Thomas-White K."/>
            <person name="Kumar N."/>
            <person name="Forster S."/>
            <person name="Putonti C."/>
            <person name="Lawley T."/>
            <person name="Wolfe A.J."/>
        </authorList>
    </citation>
    <scope>NUCLEOTIDE SEQUENCE [LARGE SCALE GENOMIC DNA]</scope>
    <source>
        <strain evidence="2 3">UMB0186</strain>
    </source>
</reference>
<dbReference type="RefSeq" id="WP_102190295.1">
    <property type="nucleotide sequence ID" value="NZ_PNGT01000012.1"/>
</dbReference>
<keyword evidence="1" id="KW-0812">Transmembrane</keyword>
<proteinExistence type="predicted"/>
<dbReference type="EMBL" id="PNGT01000012">
    <property type="protein sequence ID" value="PMC51701.1"/>
    <property type="molecule type" value="Genomic_DNA"/>
</dbReference>
<comment type="caution">
    <text evidence="2">The sequence shown here is derived from an EMBL/GenBank/DDBJ whole genome shotgun (WGS) entry which is preliminary data.</text>
</comment>
<dbReference type="AlphaFoldDB" id="A0A2N6SCR1"/>
<keyword evidence="1" id="KW-1133">Transmembrane helix</keyword>
<gene>
    <name evidence="2" type="ORF">CJ218_08685</name>
</gene>
<accession>A0A2N6SCR1</accession>
<dbReference type="Proteomes" id="UP000235670">
    <property type="component" value="Unassembled WGS sequence"/>
</dbReference>
<organism evidence="2 3">
    <name type="scientific">Gemella sanguinis</name>
    <dbReference type="NCBI Taxonomy" id="84135"/>
    <lineage>
        <taxon>Bacteria</taxon>
        <taxon>Bacillati</taxon>
        <taxon>Bacillota</taxon>
        <taxon>Bacilli</taxon>
        <taxon>Bacillales</taxon>
        <taxon>Gemellaceae</taxon>
        <taxon>Gemella</taxon>
    </lineage>
</organism>
<dbReference type="OrthoDB" id="9810250at2"/>
<feature type="transmembrane region" description="Helical" evidence="1">
    <location>
        <begin position="6"/>
        <end position="26"/>
    </location>
</feature>
<evidence type="ECO:0000313" key="2">
    <source>
        <dbReference type="EMBL" id="PMC51701.1"/>
    </source>
</evidence>
<protein>
    <submittedName>
        <fullName evidence="2">Uncharacterized protein</fullName>
    </submittedName>
</protein>
<name>A0A2N6SCR1_9BACL</name>
<keyword evidence="1" id="KW-0472">Membrane</keyword>